<proteinExistence type="predicted"/>
<dbReference type="AlphaFoldDB" id="A0A6C0CMM6"/>
<sequence>MLQYILLILVLAAVFYVHQQMQNPANNCEGEWVWAEECTEDCSSGKSKLVGTYKVTKAATGFGKCDFKDGETKEKPCPVDMCPPEDCVGDWVDDEICIGSCSKRNATRFSQYVIEEPERYGGEECDTEAGKVKEVECPYNMCPPEKCVHTVEWEDCEGYGTTSKRTGAVKIVREGKFGGECDYTEGQIIEEPCPRSLRPTEIDEDCEGDWTWDESCTGMCSDNSAIQSATYVVTKEHSGSGAYCPFEDGETKTQPCPEDKCPPEDCKHEWIWNETCEGGSTCTEGMTLTGTYKKLGDPLQGGAACEFDDGDTKEIACPESKCPREDCVGEWNLKDSVDNEYVTGMSTYEFNIISQLKYGGASCEAEQGDTKQQLISVE</sequence>
<organism evidence="1">
    <name type="scientific">viral metagenome</name>
    <dbReference type="NCBI Taxonomy" id="1070528"/>
    <lineage>
        <taxon>unclassified sequences</taxon>
        <taxon>metagenomes</taxon>
        <taxon>organismal metagenomes</taxon>
    </lineage>
</organism>
<name>A0A6C0CMM6_9ZZZZ</name>
<evidence type="ECO:0000313" key="1">
    <source>
        <dbReference type="EMBL" id="QHT05721.1"/>
    </source>
</evidence>
<protein>
    <submittedName>
        <fullName evidence="1">Uncharacterized protein</fullName>
    </submittedName>
</protein>
<accession>A0A6C0CMM6</accession>
<reference evidence="1" key="1">
    <citation type="journal article" date="2020" name="Nature">
        <title>Giant virus diversity and host interactions through global metagenomics.</title>
        <authorList>
            <person name="Schulz F."/>
            <person name="Roux S."/>
            <person name="Paez-Espino D."/>
            <person name="Jungbluth S."/>
            <person name="Walsh D.A."/>
            <person name="Denef V.J."/>
            <person name="McMahon K.D."/>
            <person name="Konstantinidis K.T."/>
            <person name="Eloe-Fadrosh E.A."/>
            <person name="Kyrpides N.C."/>
            <person name="Woyke T."/>
        </authorList>
    </citation>
    <scope>NUCLEOTIDE SEQUENCE</scope>
    <source>
        <strain evidence="1">GVMAG-M-3300021389-45</strain>
    </source>
</reference>
<dbReference type="EMBL" id="MN739458">
    <property type="protein sequence ID" value="QHT05721.1"/>
    <property type="molecule type" value="Genomic_DNA"/>
</dbReference>